<evidence type="ECO:0000256" key="4">
    <source>
        <dbReference type="ARBA" id="ARBA00023235"/>
    </source>
</evidence>
<dbReference type="InterPro" id="IPR000297">
    <property type="entry name" value="PPIase_PpiC"/>
</dbReference>
<evidence type="ECO:0000256" key="5">
    <source>
        <dbReference type="PROSITE-ProRule" id="PRU00278"/>
    </source>
</evidence>
<organism evidence="9 10">
    <name type="scientific">Lipomyces tetrasporus</name>
    <dbReference type="NCBI Taxonomy" id="54092"/>
    <lineage>
        <taxon>Eukaryota</taxon>
        <taxon>Fungi</taxon>
        <taxon>Dikarya</taxon>
        <taxon>Ascomycota</taxon>
        <taxon>Saccharomycotina</taxon>
        <taxon>Lipomycetes</taxon>
        <taxon>Lipomycetales</taxon>
        <taxon>Lipomycetaceae</taxon>
        <taxon>Lipomyces</taxon>
    </lineage>
</organism>
<dbReference type="RefSeq" id="XP_056046207.1">
    <property type="nucleotide sequence ID" value="XM_056186667.1"/>
</dbReference>
<feature type="compositionally biased region" description="Low complexity" evidence="7">
    <location>
        <begin position="1"/>
        <end position="15"/>
    </location>
</feature>
<evidence type="ECO:0000313" key="9">
    <source>
        <dbReference type="EMBL" id="KAJ8102757.1"/>
    </source>
</evidence>
<comment type="caution">
    <text evidence="9">The sequence shown here is derived from an EMBL/GenBank/DDBJ whole genome shotgun (WGS) entry which is preliminary data.</text>
</comment>
<sequence length="134" mass="14659">MAPKSKSQSSNSKGSVGDDKSKLKPAVAIKPRHILCEKYSKAMEAIDKLQGGAKFDAIAREYSEDKARAGGDLGWKPRGSLTRVFEDAAYALQPSTVDKPIYTIPPVKSSFGYHIIMVNISVFKQRSLNEIDAI</sequence>
<dbReference type="GO" id="GO:0003755">
    <property type="term" value="F:peptidyl-prolyl cis-trans isomerase activity"/>
    <property type="evidence" value="ECO:0007669"/>
    <property type="project" value="UniProtKB-UniRule"/>
</dbReference>
<dbReference type="Pfam" id="PF00639">
    <property type="entry name" value="Rotamase"/>
    <property type="match status" value="1"/>
</dbReference>
<reference evidence="9" key="1">
    <citation type="submission" date="2023-03" db="EMBL/GenBank/DDBJ databases">
        <title>Near-Complete genome sequence of Lipomyces tetrasporous NRRL Y-64009, an oleaginous yeast capable of growing on lignocellulosic hydrolysates.</title>
        <authorList>
            <consortium name="Lawrence Berkeley National Laboratory"/>
            <person name="Jagtap S.S."/>
            <person name="Liu J.-J."/>
            <person name="Walukiewicz H.E."/>
            <person name="Pangilinan J."/>
            <person name="Lipzen A."/>
            <person name="Ahrendt S."/>
            <person name="Koriabine M."/>
            <person name="Cobaugh K."/>
            <person name="Salamov A."/>
            <person name="Yoshinaga Y."/>
            <person name="Ng V."/>
            <person name="Daum C."/>
            <person name="Grigoriev I.V."/>
            <person name="Slininger P.J."/>
            <person name="Dien B.S."/>
            <person name="Jin Y.-S."/>
            <person name="Rao C.V."/>
        </authorList>
    </citation>
    <scope>NUCLEOTIDE SEQUENCE</scope>
    <source>
        <strain evidence="9">NRRL Y-64009</strain>
    </source>
</reference>
<protein>
    <recommendedName>
        <fullName evidence="6">Peptidyl-prolyl cis-trans isomerase</fullName>
        <ecNumber evidence="6">5.2.1.8</ecNumber>
    </recommendedName>
</protein>
<evidence type="ECO:0000256" key="2">
    <source>
        <dbReference type="ARBA" id="ARBA00010242"/>
    </source>
</evidence>
<gene>
    <name evidence="9" type="ORF">POJ06DRAFT_245547</name>
</gene>
<dbReference type="Proteomes" id="UP001217417">
    <property type="component" value="Unassembled WGS sequence"/>
</dbReference>
<comment type="catalytic activity">
    <reaction evidence="1 6">
        <text>[protein]-peptidylproline (omega=180) = [protein]-peptidylproline (omega=0)</text>
        <dbReference type="Rhea" id="RHEA:16237"/>
        <dbReference type="Rhea" id="RHEA-COMP:10747"/>
        <dbReference type="Rhea" id="RHEA-COMP:10748"/>
        <dbReference type="ChEBI" id="CHEBI:83833"/>
        <dbReference type="ChEBI" id="CHEBI:83834"/>
        <dbReference type="EC" id="5.2.1.8"/>
    </reaction>
</comment>
<proteinExistence type="inferred from homology"/>
<feature type="region of interest" description="Disordered" evidence="7">
    <location>
        <begin position="1"/>
        <end position="25"/>
    </location>
</feature>
<evidence type="ECO:0000259" key="8">
    <source>
        <dbReference type="PROSITE" id="PS50198"/>
    </source>
</evidence>
<keyword evidence="3 5" id="KW-0697">Rotamase</keyword>
<dbReference type="AlphaFoldDB" id="A0AAD7VU50"/>
<evidence type="ECO:0000313" key="10">
    <source>
        <dbReference type="Proteomes" id="UP001217417"/>
    </source>
</evidence>
<evidence type="ECO:0000256" key="7">
    <source>
        <dbReference type="SAM" id="MobiDB-lite"/>
    </source>
</evidence>
<evidence type="ECO:0000256" key="3">
    <source>
        <dbReference type="ARBA" id="ARBA00023110"/>
    </source>
</evidence>
<dbReference type="InterPro" id="IPR046357">
    <property type="entry name" value="PPIase_dom_sf"/>
</dbReference>
<dbReference type="EMBL" id="JARPMG010000002">
    <property type="protein sequence ID" value="KAJ8102757.1"/>
    <property type="molecule type" value="Genomic_DNA"/>
</dbReference>
<dbReference type="EC" id="5.2.1.8" evidence="6"/>
<dbReference type="PROSITE" id="PS50198">
    <property type="entry name" value="PPIC_PPIASE_2"/>
    <property type="match status" value="1"/>
</dbReference>
<dbReference type="PANTHER" id="PTHR45995">
    <property type="match status" value="1"/>
</dbReference>
<dbReference type="InterPro" id="IPR043323">
    <property type="entry name" value="PIN4"/>
</dbReference>
<keyword evidence="4 5" id="KW-0413">Isomerase</keyword>
<dbReference type="Gene3D" id="3.10.50.40">
    <property type="match status" value="1"/>
</dbReference>
<evidence type="ECO:0000256" key="1">
    <source>
        <dbReference type="ARBA" id="ARBA00000971"/>
    </source>
</evidence>
<dbReference type="SUPFAM" id="SSF54534">
    <property type="entry name" value="FKBP-like"/>
    <property type="match status" value="1"/>
</dbReference>
<dbReference type="GO" id="GO:0003677">
    <property type="term" value="F:DNA binding"/>
    <property type="evidence" value="ECO:0007669"/>
    <property type="project" value="InterPro"/>
</dbReference>
<name>A0AAD7VU50_9ASCO</name>
<dbReference type="GO" id="GO:0006364">
    <property type="term" value="P:rRNA processing"/>
    <property type="evidence" value="ECO:0007669"/>
    <property type="project" value="InterPro"/>
</dbReference>
<keyword evidence="10" id="KW-1185">Reference proteome</keyword>
<comment type="similarity">
    <text evidence="2">Belongs to the PpiC/parvulin rotamase family. PIN4 subfamily.</text>
</comment>
<accession>A0AAD7VU50</accession>
<feature type="domain" description="PpiC" evidence="8">
    <location>
        <begin position="26"/>
        <end position="120"/>
    </location>
</feature>
<dbReference type="GeneID" id="80881833"/>
<evidence type="ECO:0000256" key="6">
    <source>
        <dbReference type="RuleBase" id="RU363014"/>
    </source>
</evidence>